<keyword evidence="1" id="KW-0812">Transmembrane</keyword>
<evidence type="ECO:0000256" key="1">
    <source>
        <dbReference type="SAM" id="Phobius"/>
    </source>
</evidence>
<dbReference type="Proteomes" id="UP001292094">
    <property type="component" value="Unassembled WGS sequence"/>
</dbReference>
<sequence length="101" mass="11089">MQRDPQSRNSNARQQMAFVVVEGDGCQHTSSMKGLFGHVTGLELRTSAARLHANHPTTTTLPPPTPPYVTPIQSFLAPLIIIIATPFTLLFYSPLSSSLQW</sequence>
<keyword evidence="1" id="KW-1133">Transmembrane helix</keyword>
<organism evidence="2 3">
    <name type="scientific">Petrolisthes manimaculis</name>
    <dbReference type="NCBI Taxonomy" id="1843537"/>
    <lineage>
        <taxon>Eukaryota</taxon>
        <taxon>Metazoa</taxon>
        <taxon>Ecdysozoa</taxon>
        <taxon>Arthropoda</taxon>
        <taxon>Crustacea</taxon>
        <taxon>Multicrustacea</taxon>
        <taxon>Malacostraca</taxon>
        <taxon>Eumalacostraca</taxon>
        <taxon>Eucarida</taxon>
        <taxon>Decapoda</taxon>
        <taxon>Pleocyemata</taxon>
        <taxon>Anomura</taxon>
        <taxon>Galatheoidea</taxon>
        <taxon>Porcellanidae</taxon>
        <taxon>Petrolisthes</taxon>
    </lineage>
</organism>
<evidence type="ECO:0000313" key="3">
    <source>
        <dbReference type="Proteomes" id="UP001292094"/>
    </source>
</evidence>
<keyword evidence="1" id="KW-0472">Membrane</keyword>
<dbReference type="AlphaFoldDB" id="A0AAE1Q5B4"/>
<proteinExistence type="predicted"/>
<evidence type="ECO:0000313" key="2">
    <source>
        <dbReference type="EMBL" id="KAK4319916.1"/>
    </source>
</evidence>
<reference evidence="2" key="1">
    <citation type="submission" date="2023-11" db="EMBL/GenBank/DDBJ databases">
        <title>Genome assemblies of two species of porcelain crab, Petrolisthes cinctipes and Petrolisthes manimaculis (Anomura: Porcellanidae).</title>
        <authorList>
            <person name="Angst P."/>
        </authorList>
    </citation>
    <scope>NUCLEOTIDE SEQUENCE</scope>
    <source>
        <strain evidence="2">PB745_02</strain>
        <tissue evidence="2">Gill</tissue>
    </source>
</reference>
<feature type="transmembrane region" description="Helical" evidence="1">
    <location>
        <begin position="72"/>
        <end position="92"/>
    </location>
</feature>
<gene>
    <name evidence="2" type="ORF">Pmani_009191</name>
</gene>
<comment type="caution">
    <text evidence="2">The sequence shown here is derived from an EMBL/GenBank/DDBJ whole genome shotgun (WGS) entry which is preliminary data.</text>
</comment>
<name>A0AAE1Q5B4_9EUCA</name>
<accession>A0AAE1Q5B4</accession>
<protein>
    <submittedName>
        <fullName evidence="2">Uncharacterized protein</fullName>
    </submittedName>
</protein>
<dbReference type="EMBL" id="JAWZYT010000710">
    <property type="protein sequence ID" value="KAK4319916.1"/>
    <property type="molecule type" value="Genomic_DNA"/>
</dbReference>
<keyword evidence="3" id="KW-1185">Reference proteome</keyword>